<dbReference type="Pfam" id="PF20251">
    <property type="entry name" value="Big_14"/>
    <property type="match status" value="1"/>
</dbReference>
<dbReference type="AlphaFoldDB" id="A0A7X4Y641"/>
<organism evidence="2 3">
    <name type="scientific">Corallococcus exiguus</name>
    <dbReference type="NCBI Taxonomy" id="83462"/>
    <lineage>
        <taxon>Bacteria</taxon>
        <taxon>Pseudomonadati</taxon>
        <taxon>Myxococcota</taxon>
        <taxon>Myxococcia</taxon>
        <taxon>Myxococcales</taxon>
        <taxon>Cystobacterineae</taxon>
        <taxon>Myxococcaceae</taxon>
        <taxon>Corallococcus</taxon>
    </lineage>
</organism>
<keyword evidence="3" id="KW-1185">Reference proteome</keyword>
<evidence type="ECO:0000259" key="1">
    <source>
        <dbReference type="Pfam" id="PF20251"/>
    </source>
</evidence>
<dbReference type="RefSeq" id="WP_139914733.1">
    <property type="nucleotide sequence ID" value="NZ_CBCSLE010000012.1"/>
</dbReference>
<dbReference type="Proteomes" id="UP000537825">
    <property type="component" value="Unassembled WGS sequence"/>
</dbReference>
<sequence>MRLTVPLMTLTLLLMACGEVEVSLATDATAYRPGDTVQLELRNEGTREVGYNLCTVRLERREDSGWGATPHLNETEACQLMLHTLKAGARAHGTLRLPAELPAGEYRIAHNVDTLRTDSDGRTVQEQVFSNPFRIEP</sequence>
<accession>A0A7X4Y641</accession>
<protein>
    <recommendedName>
        <fullName evidence="1">Bacterial Ig-like domain-containing protein</fullName>
    </recommendedName>
</protein>
<dbReference type="InterPro" id="IPR046878">
    <property type="entry name" value="Big_14"/>
</dbReference>
<evidence type="ECO:0000313" key="3">
    <source>
        <dbReference type="Proteomes" id="UP000537825"/>
    </source>
</evidence>
<comment type="caution">
    <text evidence="2">The sequence shown here is derived from an EMBL/GenBank/DDBJ whole genome shotgun (WGS) entry which is preliminary data.</text>
</comment>
<feature type="domain" description="Bacterial Ig-like" evidence="1">
    <location>
        <begin position="19"/>
        <end position="115"/>
    </location>
</feature>
<gene>
    <name evidence="2" type="ORF">GTZ93_07015</name>
</gene>
<dbReference type="EMBL" id="JAAAPK010000002">
    <property type="protein sequence ID" value="NBC39579.1"/>
    <property type="molecule type" value="Genomic_DNA"/>
</dbReference>
<dbReference type="PROSITE" id="PS51257">
    <property type="entry name" value="PROKAR_LIPOPROTEIN"/>
    <property type="match status" value="1"/>
</dbReference>
<evidence type="ECO:0000313" key="2">
    <source>
        <dbReference type="EMBL" id="NBC39579.1"/>
    </source>
</evidence>
<name>A0A7X4Y641_9BACT</name>
<proteinExistence type="predicted"/>
<reference evidence="2 3" key="1">
    <citation type="submission" date="2020-01" db="EMBL/GenBank/DDBJ databases">
        <title>The draft genome sequence of Corallococcus exiguus DSM 14696.</title>
        <authorList>
            <person name="Zhang X."/>
            <person name="Zhu H."/>
        </authorList>
    </citation>
    <scope>NUCLEOTIDE SEQUENCE [LARGE SCALE GENOMIC DNA]</scope>
    <source>
        <strain evidence="2 3">DSM 14696</strain>
    </source>
</reference>